<proteinExistence type="predicted"/>
<feature type="compositionally biased region" description="Polar residues" evidence="1">
    <location>
        <begin position="74"/>
        <end position="89"/>
    </location>
</feature>
<feature type="compositionally biased region" description="Polar residues" evidence="1">
    <location>
        <begin position="558"/>
        <end position="572"/>
    </location>
</feature>
<dbReference type="OMA" id="NMSADKH"/>
<feature type="region of interest" description="Disordered" evidence="1">
    <location>
        <begin position="1"/>
        <end position="62"/>
    </location>
</feature>
<feature type="region of interest" description="Disordered" evidence="1">
    <location>
        <begin position="1161"/>
        <end position="1199"/>
    </location>
</feature>
<feature type="compositionally biased region" description="Basic and acidic residues" evidence="1">
    <location>
        <begin position="1260"/>
        <end position="1269"/>
    </location>
</feature>
<protein>
    <submittedName>
        <fullName evidence="2">Uncharacterized protein</fullName>
    </submittedName>
</protein>
<feature type="compositionally biased region" description="Polar residues" evidence="1">
    <location>
        <begin position="503"/>
        <end position="516"/>
    </location>
</feature>
<feature type="compositionally biased region" description="Basic and acidic residues" evidence="1">
    <location>
        <begin position="490"/>
        <end position="499"/>
    </location>
</feature>
<dbReference type="InParanoid" id="A0A7R8UCH3"/>
<feature type="region of interest" description="Disordered" evidence="1">
    <location>
        <begin position="985"/>
        <end position="1067"/>
    </location>
</feature>
<feature type="compositionally biased region" description="Polar residues" evidence="1">
    <location>
        <begin position="1691"/>
        <end position="1702"/>
    </location>
</feature>
<organism evidence="2 3">
    <name type="scientific">Hermetia illucens</name>
    <name type="common">Black soldier fly</name>
    <dbReference type="NCBI Taxonomy" id="343691"/>
    <lineage>
        <taxon>Eukaryota</taxon>
        <taxon>Metazoa</taxon>
        <taxon>Ecdysozoa</taxon>
        <taxon>Arthropoda</taxon>
        <taxon>Hexapoda</taxon>
        <taxon>Insecta</taxon>
        <taxon>Pterygota</taxon>
        <taxon>Neoptera</taxon>
        <taxon>Endopterygota</taxon>
        <taxon>Diptera</taxon>
        <taxon>Brachycera</taxon>
        <taxon>Stratiomyomorpha</taxon>
        <taxon>Stratiomyidae</taxon>
        <taxon>Hermetiinae</taxon>
        <taxon>Hermetia</taxon>
    </lineage>
</organism>
<evidence type="ECO:0000313" key="2">
    <source>
        <dbReference type="EMBL" id="CAD7078034.1"/>
    </source>
</evidence>
<feature type="compositionally biased region" description="Polar residues" evidence="1">
    <location>
        <begin position="408"/>
        <end position="417"/>
    </location>
</feature>
<feature type="region of interest" description="Disordered" evidence="1">
    <location>
        <begin position="1092"/>
        <end position="1126"/>
    </location>
</feature>
<reference evidence="2 3" key="1">
    <citation type="submission" date="2020-11" db="EMBL/GenBank/DDBJ databases">
        <authorList>
            <person name="Wallbank WR R."/>
            <person name="Pardo Diaz C."/>
            <person name="Kozak K."/>
            <person name="Martin S."/>
            <person name="Jiggins C."/>
            <person name="Moest M."/>
            <person name="Warren A I."/>
            <person name="Generalovic N T."/>
            <person name="Byers J.R.P. K."/>
            <person name="Montejo-Kovacevich G."/>
            <person name="Yen C E."/>
        </authorList>
    </citation>
    <scope>NUCLEOTIDE SEQUENCE [LARGE SCALE GENOMIC DNA]</scope>
</reference>
<keyword evidence="3" id="KW-1185">Reference proteome</keyword>
<feature type="region of interest" description="Disordered" evidence="1">
    <location>
        <begin position="74"/>
        <end position="103"/>
    </location>
</feature>
<feature type="region of interest" description="Disordered" evidence="1">
    <location>
        <begin position="359"/>
        <end position="572"/>
    </location>
</feature>
<dbReference type="EMBL" id="LR899009">
    <property type="protein sequence ID" value="CAD7078034.1"/>
    <property type="molecule type" value="Genomic_DNA"/>
</dbReference>
<feature type="compositionally biased region" description="Polar residues" evidence="1">
    <location>
        <begin position="1243"/>
        <end position="1259"/>
    </location>
</feature>
<feature type="compositionally biased region" description="Polar residues" evidence="1">
    <location>
        <begin position="1211"/>
        <end position="1222"/>
    </location>
</feature>
<feature type="compositionally biased region" description="Low complexity" evidence="1">
    <location>
        <begin position="359"/>
        <end position="368"/>
    </location>
</feature>
<feature type="region of interest" description="Disordered" evidence="1">
    <location>
        <begin position="1831"/>
        <end position="1854"/>
    </location>
</feature>
<sequence length="2189" mass="246312">MRGNKRKRSNQRQSKPDSKQNKQPRRCPSPQEGCSKWLYNSPATSKKNNLRSSTETSSQGSIVEYFQTRSNAHLHATPNTSQQDEQISTKSRKPKTNERTQESIEDKCLKMSLKEFRDNTNVVDLIKNDFLQQKYSEDILRKKMSSINIYVARVYEAYRKNPEYRRVAMFDNLRIISSSQELSDSDSLSSDASKATVLCRKNDESEFAKPSSEKLVRSIERNNVKYNANRTRDESQIVKEKPCPMSKKRNGTKSSSIKVDRNLSQKGECEFTNKNQSSQQSVEDMCLRMSLQEFHKNTNIVELIENHFLSQNNSEDTIKKLFGIMHVYVERVYNKYVKTPEYRQEAMFKNLKIISPSESLSVEESLSSNTSRTNARKRKRREADEKSDSPIPPKLRRSPRKSREANDSILNIETCSKSGVARKIRPNLQDENSSNTTEVSKGKDNSQTPPEARHNSDRNKKMKSFFEENPGITRLTDEDNPPKSPVKEYSFLKEKDDKISMLSGENSLEVSGNGSKRTNEKNSSELNGRSDSPTSGIDYRSGQERKQSVSPRKRRTENFSNPTSTYVETGNSELSNIDNVEFNLIEKSQLCDDASIGVSQEIMAEKVPNSIENIENRIRDQYDTNKTPQSEEAKIYLKMSLEEFKEFTNIAEVVKDYFMQKYSKIISKKMMDVYIKKLHNKYISKPDYLYNPVLKNLRIISKSQIPEVEGSLMSISRKRKHTSLSEECSPENSQITMEHVEYQSPENSTTPNGGLCSDIADAKEKKDNFCIMAAQDTHTSEVTLEKSNISEQSVKVNENLEKQTTPADKKNMNKASDYGANIMTAGLSSELENRTAFTQSHYVKPVQEKANNDLSDENGPSGLISNVAEDIEEDIHSVLTNDDQIEKANNDMSQCNIRDESSLPGLISSVAEDTGEGIHLVSENVDRVEKPNPHTEKQSSNYQKKNFIECTSKEYSEIIEENCPNITISPQRINLNEELFSVSHETNNSQLGDNPITSTVEKSSSISKQQTSIGSSRQNVSADSDKSSRNEQHRETTATEDTKFSNTATSEKHLETSSAVSENSSNVGLGSKRVKTMEENINGVRIISKFKTAIEESEKTPNKQQRTTTATSPESPQTTLQRGPTTTVITIKIRNDKLNIKKLAERLAALFSSRSLFTSSDLSCEKDSSSSETTRTSKDDEKGSQSNASNRPPSLERVELNTSRDDLNITSEVSFHNTSPNAKLSHPKEQNIISQESSEVEQNDNIADTSTVNSSTSNHGNRESDDVVEKDNSYLVEKSIVDLQPLNEMISGKTGENNFAMDTSNHSHPGSFNVEQNISLSTNLTRAEAPQTSQSEESGLSDRNDNADNEQTEIEKSQDNILKEHNYNIEIPIKQEIEYSQYSDEVEYIPNPENVVTVIEDLEPNTENLLNEMYNASDQDDANKTLLNLHQQFENSELEYTSNKGRPSLLTSKLIISETEGDCPSKSDQMNLAPVVIKKGMPSSSYSSRENDADYDPIESPLEQNLVEERRILNNSERIREISTSTPITSLDAAANISTIDNINEAAVHSQLINGHLDEVKKIHTKSTSELYDSGSEADKTGNDTVIERENSKEVGIPASEEDGVCERINSVNNAQQTENGISEMTLKQEIKQEIDLSYGEDVECLDYLQRDIFILGDSGEYNLQRKEMAEIIESQNVYVLPRIPPRLNMRDSQSADSSNNAGAKIHAGNNNTTQENGNLSLVKAKALVSTQMQTSQLVNRGPQNSEKINSSIDDIDPDIDSKNKSVTNELFYTSFGENLSITQLNEVKQYLLNTDEENVLTGGISMPKSQLSTPIMSSLGSDENISCSNEHTNLTPNLSTSNEEIPPSSEQVDGVAIQTAAKENSTKSQIAVEKQITQSPSRESTSEPGQSFSQLAPESVSVTTKSRKQLSFESSAKNEGYLSEKLPHESTVDRDYLIEDTSPDPSPPTHSQLLNADLTYVCNIPIPSDEADNNRKSQELVRENENTRMLQMSRVIENQENNDRMSNGLGYQMNFYTPIEPRNFAYLTYLDVNSVNLGKDVRKLFYKSNTTFMECSKEVSAKVIIKFTMGRLHTLKILGNTLQILLGLSNKEWGSVLRLVKTIEQFEFSSDDPEPKTQSIPYKILYYLFKTLPKFSQATLRYEKTFANDEAYCVQIEYSKPVKSLTEALNPLIQDKMEVLRKKCALIS</sequence>
<feature type="region of interest" description="Disordered" evidence="1">
    <location>
        <begin position="1735"/>
        <end position="1757"/>
    </location>
</feature>
<dbReference type="OrthoDB" id="10690112at2759"/>
<dbReference type="Proteomes" id="UP000594454">
    <property type="component" value="Chromosome 1"/>
</dbReference>
<feature type="compositionally biased region" description="Basic and acidic residues" evidence="1">
    <location>
        <begin position="1163"/>
        <end position="1183"/>
    </location>
</feature>
<evidence type="ECO:0000256" key="1">
    <source>
        <dbReference type="SAM" id="MobiDB-lite"/>
    </source>
</evidence>
<feature type="compositionally biased region" description="Low complexity" evidence="1">
    <location>
        <begin position="1002"/>
        <end position="1016"/>
    </location>
</feature>
<evidence type="ECO:0000313" key="3">
    <source>
        <dbReference type="Proteomes" id="UP000594454"/>
    </source>
</evidence>
<feature type="region of interest" description="Disordered" evidence="1">
    <location>
        <begin position="1211"/>
        <end position="1269"/>
    </location>
</feature>
<feature type="compositionally biased region" description="Polar residues" evidence="1">
    <location>
        <begin position="1294"/>
        <end position="1338"/>
    </location>
</feature>
<feature type="compositionally biased region" description="Polar residues" evidence="1">
    <location>
        <begin position="429"/>
        <end position="449"/>
    </location>
</feature>
<feature type="compositionally biased region" description="Polar residues" evidence="1">
    <location>
        <begin position="1056"/>
        <end position="1067"/>
    </location>
</feature>
<feature type="region of interest" description="Disordered" evidence="1">
    <location>
        <begin position="1690"/>
        <end position="1717"/>
    </location>
</feature>
<feature type="region of interest" description="Disordered" evidence="1">
    <location>
        <begin position="1294"/>
        <end position="1361"/>
    </location>
</feature>
<feature type="compositionally biased region" description="Basic residues" evidence="1">
    <location>
        <begin position="1"/>
        <end position="10"/>
    </location>
</feature>
<accession>A0A7R8UCH3</accession>
<feature type="region of interest" description="Disordered" evidence="1">
    <location>
        <begin position="1877"/>
        <end position="1929"/>
    </location>
</feature>
<gene>
    <name evidence="2" type="ORF">HERILL_LOCUS1327</name>
</gene>
<feature type="compositionally biased region" description="Basic and acidic residues" evidence="1">
    <location>
        <begin position="1023"/>
        <end position="1043"/>
    </location>
</feature>
<name>A0A7R8UCH3_HERIL</name>
<feature type="compositionally biased region" description="Polar residues" evidence="1">
    <location>
        <begin position="524"/>
        <end position="535"/>
    </location>
</feature>
<feature type="compositionally biased region" description="Polar residues" evidence="1">
    <location>
        <begin position="1877"/>
        <end position="1918"/>
    </location>
</feature>
<feature type="compositionally biased region" description="Polar residues" evidence="1">
    <location>
        <begin position="41"/>
        <end position="62"/>
    </location>
</feature>
<feature type="compositionally biased region" description="Polar residues" evidence="1">
    <location>
        <begin position="1831"/>
        <end position="1852"/>
    </location>
</feature>
<feature type="compositionally biased region" description="Polar residues" evidence="1">
    <location>
        <begin position="985"/>
        <end position="1001"/>
    </location>
</feature>
<feature type="compositionally biased region" description="Polar residues" evidence="1">
    <location>
        <begin position="1735"/>
        <end position="1747"/>
    </location>
</feature>
<feature type="compositionally biased region" description="Basic and acidic residues" evidence="1">
    <location>
        <begin position="1092"/>
        <end position="1101"/>
    </location>
</feature>
<feature type="compositionally biased region" description="Polar residues" evidence="1">
    <location>
        <begin position="1102"/>
        <end position="1126"/>
    </location>
</feature>